<keyword evidence="7 10" id="KW-0630">Potassium</keyword>
<dbReference type="PANTHER" id="PTHR13232:SF10">
    <property type="entry name" value="NAD(P)H-HYDRATE EPIMERASE"/>
    <property type="match status" value="1"/>
</dbReference>
<evidence type="ECO:0000256" key="9">
    <source>
        <dbReference type="ARBA" id="ARBA00023235"/>
    </source>
</evidence>
<dbReference type="HOGENOM" id="CLU_024853_0_1_0"/>
<dbReference type="GO" id="GO:0000166">
    <property type="term" value="F:nucleotide binding"/>
    <property type="evidence" value="ECO:0007669"/>
    <property type="project" value="UniProtKB-KW"/>
</dbReference>
<dbReference type="HAMAP" id="MF_01966">
    <property type="entry name" value="NADHX_epimerase"/>
    <property type="match status" value="1"/>
</dbReference>
<evidence type="ECO:0000259" key="11">
    <source>
        <dbReference type="PROSITE" id="PS51385"/>
    </source>
</evidence>
<dbReference type="InterPro" id="IPR036652">
    <property type="entry name" value="YjeF_N_dom_sf"/>
</dbReference>
<comment type="similarity">
    <text evidence="10">Belongs to the NnrE/AIBP family.</text>
</comment>
<name>A3ZQ50_9BACT</name>
<gene>
    <name evidence="10" type="primary">nnrE</name>
    <name evidence="12" type="ORF">DSM3645_23066</name>
</gene>
<organism evidence="12 13">
    <name type="scientific">Blastopirellula marina DSM 3645</name>
    <dbReference type="NCBI Taxonomy" id="314230"/>
    <lineage>
        <taxon>Bacteria</taxon>
        <taxon>Pseudomonadati</taxon>
        <taxon>Planctomycetota</taxon>
        <taxon>Planctomycetia</taxon>
        <taxon>Pirellulales</taxon>
        <taxon>Pirellulaceae</taxon>
        <taxon>Blastopirellula</taxon>
    </lineage>
</organism>
<dbReference type="RefSeq" id="WP_002652512.1">
    <property type="nucleotide sequence ID" value="NZ_CH672376.1"/>
</dbReference>
<dbReference type="NCBIfam" id="TIGR00197">
    <property type="entry name" value="yjeF_nterm"/>
    <property type="match status" value="1"/>
</dbReference>
<keyword evidence="6 10" id="KW-0521">NADP</keyword>
<feature type="binding site" evidence="10">
    <location>
        <begin position="137"/>
        <end position="143"/>
    </location>
    <ligand>
        <name>(6S)-NADPHX</name>
        <dbReference type="ChEBI" id="CHEBI:64076"/>
    </ligand>
</feature>
<dbReference type="InterPro" id="IPR032976">
    <property type="entry name" value="YJEFN_prot_NAXE-like"/>
</dbReference>
<dbReference type="InterPro" id="IPR004443">
    <property type="entry name" value="YjeF_N_dom"/>
</dbReference>
<dbReference type="Pfam" id="PF03853">
    <property type="entry name" value="YjeF_N"/>
    <property type="match status" value="1"/>
</dbReference>
<comment type="caution">
    <text evidence="10">Lacks conserved residue(s) required for the propagation of feature annotation.</text>
</comment>
<reference evidence="12 13" key="1">
    <citation type="submission" date="2006-02" db="EMBL/GenBank/DDBJ databases">
        <authorList>
            <person name="Amann R."/>
            <person name="Ferriera S."/>
            <person name="Johnson J."/>
            <person name="Kravitz S."/>
            <person name="Halpern A."/>
            <person name="Remington K."/>
            <person name="Beeson K."/>
            <person name="Tran B."/>
            <person name="Rogers Y.-H."/>
            <person name="Friedman R."/>
            <person name="Venter J.C."/>
        </authorList>
    </citation>
    <scope>NUCLEOTIDE SEQUENCE [LARGE SCALE GENOMIC DNA]</scope>
    <source>
        <strain evidence="12 13">DSM 3645</strain>
    </source>
</reference>
<evidence type="ECO:0000256" key="8">
    <source>
        <dbReference type="ARBA" id="ARBA00023027"/>
    </source>
</evidence>
<dbReference type="OrthoDB" id="9806925at2"/>
<evidence type="ECO:0000313" key="12">
    <source>
        <dbReference type="EMBL" id="EAQ81323.1"/>
    </source>
</evidence>
<comment type="catalytic activity">
    <reaction evidence="1 10">
        <text>(6R)-NADHX = (6S)-NADHX</text>
        <dbReference type="Rhea" id="RHEA:32215"/>
        <dbReference type="ChEBI" id="CHEBI:64074"/>
        <dbReference type="ChEBI" id="CHEBI:64075"/>
        <dbReference type="EC" id="5.1.99.6"/>
    </reaction>
</comment>
<evidence type="ECO:0000313" key="13">
    <source>
        <dbReference type="Proteomes" id="UP000004358"/>
    </source>
</evidence>
<dbReference type="eggNOG" id="COG0062">
    <property type="taxonomic scope" value="Bacteria"/>
</dbReference>
<comment type="catalytic activity">
    <reaction evidence="2 10">
        <text>(6R)-NADPHX = (6S)-NADPHX</text>
        <dbReference type="Rhea" id="RHEA:32227"/>
        <dbReference type="ChEBI" id="CHEBI:64076"/>
        <dbReference type="ChEBI" id="CHEBI:64077"/>
        <dbReference type="EC" id="5.1.99.6"/>
    </reaction>
</comment>
<keyword evidence="8 10" id="KW-0520">NAD</keyword>
<evidence type="ECO:0000256" key="3">
    <source>
        <dbReference type="ARBA" id="ARBA00012228"/>
    </source>
</evidence>
<feature type="binding site" evidence="10">
    <location>
        <begin position="61"/>
        <end position="65"/>
    </location>
    <ligand>
        <name>(6S)-NADPHX</name>
        <dbReference type="ChEBI" id="CHEBI:64076"/>
    </ligand>
</feature>
<comment type="caution">
    <text evidence="12">The sequence shown here is derived from an EMBL/GenBank/DDBJ whole genome shotgun (WGS) entry which is preliminary data.</text>
</comment>
<sequence>MPKPTGFSQITRQQVRAVDQIAIEQYGVPGVVLMENAARGCVDILAARTAQCVRICCGKGNNGGDGLAMARHLDLLGIPTQTLLFCPAEEITGDAAIQLNIVRKSELPLEIIPADVTDETLHRLLLDADWIVDALLGTGIKGNPRAPMDRVIRAINRSNAQRMAIDLPSGLDCDTGTPGDPTVEATVTVTFVAPKIGFTAEAAKPYLGEVVTVGIGAPRQAIEQAMGAGH</sequence>
<dbReference type="SUPFAM" id="SSF64153">
    <property type="entry name" value="YjeF N-terminal domain-like"/>
    <property type="match status" value="1"/>
</dbReference>
<feature type="binding site" evidence="10">
    <location>
        <position position="133"/>
    </location>
    <ligand>
        <name>K(+)</name>
        <dbReference type="ChEBI" id="CHEBI:29103"/>
    </ligand>
</feature>
<feature type="binding site" evidence="10">
    <location>
        <position position="169"/>
    </location>
    <ligand>
        <name>K(+)</name>
        <dbReference type="ChEBI" id="CHEBI:29103"/>
    </ligand>
</feature>
<dbReference type="EMBL" id="AANZ01000005">
    <property type="protein sequence ID" value="EAQ81323.1"/>
    <property type="molecule type" value="Genomic_DNA"/>
</dbReference>
<feature type="binding site" evidence="10">
    <location>
        <position position="62"/>
    </location>
    <ligand>
        <name>K(+)</name>
        <dbReference type="ChEBI" id="CHEBI:29103"/>
    </ligand>
</feature>
<evidence type="ECO:0000256" key="5">
    <source>
        <dbReference type="ARBA" id="ARBA00022741"/>
    </source>
</evidence>
<dbReference type="PANTHER" id="PTHR13232">
    <property type="entry name" value="NAD(P)H-HYDRATE EPIMERASE"/>
    <property type="match status" value="1"/>
</dbReference>
<evidence type="ECO:0000256" key="7">
    <source>
        <dbReference type="ARBA" id="ARBA00022958"/>
    </source>
</evidence>
<evidence type="ECO:0000256" key="10">
    <source>
        <dbReference type="HAMAP-Rule" id="MF_01966"/>
    </source>
</evidence>
<feature type="binding site" evidence="10">
    <location>
        <position position="166"/>
    </location>
    <ligand>
        <name>(6S)-NADPHX</name>
        <dbReference type="ChEBI" id="CHEBI:64076"/>
    </ligand>
</feature>
<dbReference type="EC" id="5.1.99.6" evidence="3 10"/>
<evidence type="ECO:0000256" key="2">
    <source>
        <dbReference type="ARBA" id="ARBA00000909"/>
    </source>
</evidence>
<evidence type="ECO:0000256" key="6">
    <source>
        <dbReference type="ARBA" id="ARBA00022857"/>
    </source>
</evidence>
<protein>
    <recommendedName>
        <fullName evidence="3 10">NAD(P)H-hydrate epimerase</fullName>
        <ecNumber evidence="3 10">5.1.99.6</ecNumber>
    </recommendedName>
    <alternativeName>
        <fullName evidence="10">NAD(P)HX epimerase</fullName>
    </alternativeName>
</protein>
<keyword evidence="5 10" id="KW-0547">Nucleotide-binding</keyword>
<keyword evidence="4 10" id="KW-0479">Metal-binding</keyword>
<proteinExistence type="inferred from homology"/>
<evidence type="ECO:0000256" key="4">
    <source>
        <dbReference type="ARBA" id="ARBA00022723"/>
    </source>
</evidence>
<dbReference type="PROSITE" id="PS51385">
    <property type="entry name" value="YJEF_N"/>
    <property type="match status" value="1"/>
</dbReference>
<dbReference type="Gene3D" id="3.40.50.10260">
    <property type="entry name" value="YjeF N-terminal domain"/>
    <property type="match status" value="1"/>
</dbReference>
<dbReference type="STRING" id="314230.DSM3645_23066"/>
<keyword evidence="9 10" id="KW-0413">Isomerase</keyword>
<accession>A3ZQ50</accession>
<evidence type="ECO:0000256" key="1">
    <source>
        <dbReference type="ARBA" id="ARBA00000013"/>
    </source>
</evidence>
<dbReference type="Proteomes" id="UP000004358">
    <property type="component" value="Unassembled WGS sequence"/>
</dbReference>
<comment type="cofactor">
    <cofactor evidence="10">
        <name>K(+)</name>
        <dbReference type="ChEBI" id="CHEBI:29103"/>
    </cofactor>
    <text evidence="10">Binds 1 potassium ion per subunit.</text>
</comment>
<dbReference type="GO" id="GO:0046872">
    <property type="term" value="F:metal ion binding"/>
    <property type="evidence" value="ECO:0007669"/>
    <property type="project" value="UniProtKB-KW"/>
</dbReference>
<feature type="domain" description="YjeF N-terminal" evidence="11">
    <location>
        <begin position="15"/>
        <end position="223"/>
    </location>
</feature>
<dbReference type="AlphaFoldDB" id="A3ZQ50"/>
<comment type="function">
    <text evidence="10">Catalyzes the epimerization of the S- and R-forms of NAD(P)HX, a damaged form of NAD(P)H that is a result of enzymatic or heat-dependent hydration. This is a prerequisite for the S-specific NAD(P)H-hydrate dehydratase to allow the repair of both epimers of NAD(P)HX.</text>
</comment>
<dbReference type="GO" id="GO:0052856">
    <property type="term" value="F:NAD(P)HX epimerase activity"/>
    <property type="evidence" value="ECO:0007669"/>
    <property type="project" value="UniProtKB-UniRule"/>
</dbReference>